<dbReference type="InterPro" id="IPR053786">
    <property type="entry name" value="LEPRxLL_CS"/>
</dbReference>
<name>A0A450TIA2_9GAMM</name>
<organism evidence="2">
    <name type="scientific">Candidatus Kentrum sp. DK</name>
    <dbReference type="NCBI Taxonomy" id="2126562"/>
    <lineage>
        <taxon>Bacteria</taxon>
        <taxon>Pseudomonadati</taxon>
        <taxon>Pseudomonadota</taxon>
        <taxon>Gammaproteobacteria</taxon>
        <taxon>Candidatus Kentrum</taxon>
    </lineage>
</organism>
<dbReference type="NCBIfam" id="NF012209">
    <property type="entry name" value="LEPR-8K"/>
    <property type="match status" value="1"/>
</dbReference>
<evidence type="ECO:0000313" key="2">
    <source>
        <dbReference type="EMBL" id="VFJ66922.1"/>
    </source>
</evidence>
<protein>
    <recommendedName>
        <fullName evidence="3">Ca2+-binding protein, RTX toxin-related</fullName>
    </recommendedName>
</protein>
<feature type="region of interest" description="Disordered" evidence="1">
    <location>
        <begin position="102"/>
        <end position="142"/>
    </location>
</feature>
<reference evidence="2" key="1">
    <citation type="submission" date="2019-02" db="EMBL/GenBank/DDBJ databases">
        <authorList>
            <person name="Gruber-Vodicka R. H."/>
            <person name="Seah K. B. B."/>
        </authorList>
    </citation>
    <scope>NUCLEOTIDE SEQUENCE</scope>
    <source>
        <strain evidence="2">BECK_DK47</strain>
    </source>
</reference>
<accession>A0A450TIA2</accession>
<evidence type="ECO:0000256" key="1">
    <source>
        <dbReference type="SAM" id="MobiDB-lite"/>
    </source>
</evidence>
<gene>
    <name evidence="2" type="ORF">BECKDK2373B_GA0170837_11802</name>
</gene>
<dbReference type="EMBL" id="CAADEX010000180">
    <property type="protein sequence ID" value="VFJ66922.1"/>
    <property type="molecule type" value="Genomic_DNA"/>
</dbReference>
<proteinExistence type="predicted"/>
<sequence>MLLPINFRETEITLQSNPNIRALMSIPEEELPKPRLIIPNPPAPAAITKNESNPFATGLPFQEEGFTMLHSLVSPVFSFARRHLLPGIFSPSDTLPRRFRRRFRSDNRHDAPMRRTKKKTPPGRRFLSRATESAPKKPDMPFLLPPTNPKLPGHPGIHFETLEPRLLLSGDAPFFYDATAADSAFDLTLRLTEEDGAIVQLVDNEATRQEGGPAIIARRPLDDTDQQIVIIGSAFDDRLTLDLDGGLGGELGGLLVSFPGGGDSDTDILTVSSVDSGFSGLTVEAERIVIDAAMDPAAMDGITLKMPGQDGKTINDIVLPPETDAPVMVGLAQLADGMAAARAEVANWPLGNRHLDVIDQSLTEWLPLEALFTMGDYLAHYLHPVLEPDVPLTGGDPIPAGDYSTDGIPTWEGFSDYLDTHWFGGDLAEAGFIGESGEGPLTIDYAGDVLTLSYAGTLTHTDSMAPAMEKELESLGVSLDDKPDELTVTTELDVALSLMVDTSSAAPRTEFRLDVNATGTAEDIALGGRMGSLALELGDAEKGYGSIHLDLHGNISLTDGKLAFNFEPFTDAEGNVKSSNRIEVVLPVYASLNGKNLAAPDAGVPRLLLTGGLVPEAGNPLKFTTENLQHLLDFGNFDAEGAIGTFPVIGKWLSELAGESELLTGEIPFLADVTVGDALAFGTAFTEQLVSPVSFGGVEGIVEVLKTEEVIAHANEARFDTETKRLTVSGLETFSDDLAQELANTLVAGGKITSAGQVVFDTGTKTLTIDNVERLTLSRFVDALVTGGVLTGADLTFDAEARTLTIPLAFTVTAQPVRVPRDTDGDGEPEDANPLLALAGLRLPTGPLADVRADSGPDPEADAAVDLSAGYRGSLELVLDFDGESGEDAMAFFVDNLTLAGDLDFARDLDLAARLGMVGIAAAGAVGLDATANLALKETGPDGEPDRTRFALDELAYLMEADSVLANTFTGTANATLSDLQVNAGFGGLSFGAEDTVQITIPDLTAPHTAQVSLPALTGFDVTALDRKDLFEFLDQSVLMLRDLLRSQPGYTETLPLIDQSPEAIFGFIEEIQQAVDAVRIDTTVNTFQAVEAALESALSLTDDNALAPEAQQFSLFLEGEDILRLRFAPDWSIQTSVDLALDMAAISHAAGVDAEAAILDGATALTNAAAGGELQFTGFVTGALEAGADFGNLLDGDPDNDTLDIFLEDYDAADGSGTSLTAGFRVLGADVDTRLGMGDLALAVTGGRVTIDGDGDPTTDDFVTLTAAIYDDTPPADDDGQNDHKFHWFSEAFDANLHGSLAGGYDVALPVTLDAFGTTSALDAPLAVSGAIHNTGITVDSFTYPNLDTLLAPELLSAATKTAIRSAMTELAATIAGHKAPLLAGIDRDASIPGLDLTLDDLFGEGGLDAVFALDTWITDYVAGYDFDHWNRLDFTAGLLDALEQDWLAGLPGLADALNSATPDVLTLTFTDSGFHVVFDAVGAYDLNGQSLDLADEFAAAGVTVTGEAGLDPVVETALAFDFDFTDFTFRASANEQDLILDAAVGPLAVSAGREGEENEQTTLAMNLAGHLYTDEAGALALESLPSTLDLTLPLYATLAGKELSDPAALPTVRIAGDPLAGSLTVSPEHLETLRGSFQNFDMGMALSLIPGALDWLSGVLAGTEIGELPVPFVPDMTIASSLDFAAGFSAGLDAKVGLGNIHTLGGFIAAIELAGVLPEGMSIDFDIAEQTPRIPLAFNMPLTARLLPVELDLGLGDRGIEFDGAAPAGDASIKASNTPFPASIIAALAMAPRSRPQIP</sequence>
<feature type="compositionally biased region" description="Basic and acidic residues" evidence="1">
    <location>
        <begin position="104"/>
        <end position="113"/>
    </location>
</feature>
<evidence type="ECO:0008006" key="3">
    <source>
        <dbReference type="Google" id="ProtNLM"/>
    </source>
</evidence>